<reference evidence="4 5" key="1">
    <citation type="submission" date="2019-03" db="EMBL/GenBank/DDBJ databases">
        <authorList>
            <person name="Gaulin E."/>
            <person name="Dumas B."/>
        </authorList>
    </citation>
    <scope>NUCLEOTIDE SEQUENCE [LARGE SCALE GENOMIC DNA]</scope>
    <source>
        <strain evidence="4">CBS 568.67</strain>
    </source>
</reference>
<evidence type="ECO:0000313" key="5">
    <source>
        <dbReference type="Proteomes" id="UP000332933"/>
    </source>
</evidence>
<evidence type="ECO:0000259" key="2">
    <source>
        <dbReference type="Pfam" id="PF03457"/>
    </source>
</evidence>
<keyword evidence="5" id="KW-1185">Reference proteome</keyword>
<dbReference type="OrthoDB" id="58760at2759"/>
<feature type="region of interest" description="Disordered" evidence="1">
    <location>
        <begin position="258"/>
        <end position="280"/>
    </location>
</feature>
<dbReference type="Proteomes" id="UP000332933">
    <property type="component" value="Unassembled WGS sequence"/>
</dbReference>
<feature type="domain" description="Helicase-associated" evidence="2">
    <location>
        <begin position="174"/>
        <end position="245"/>
    </location>
</feature>
<dbReference type="InterPro" id="IPR005114">
    <property type="entry name" value="Helicase_assoc"/>
</dbReference>
<dbReference type="Pfam" id="PF03457">
    <property type="entry name" value="HA"/>
    <property type="match status" value="2"/>
</dbReference>
<reference evidence="3" key="2">
    <citation type="submission" date="2019-06" db="EMBL/GenBank/DDBJ databases">
        <title>Genomics analysis of Aphanomyces spp. identifies a new class of oomycete effector associated with host adaptation.</title>
        <authorList>
            <person name="Gaulin E."/>
        </authorList>
    </citation>
    <scope>NUCLEOTIDE SEQUENCE</scope>
    <source>
        <strain evidence="3">CBS 578.67</strain>
    </source>
</reference>
<accession>A0A485LLJ1</accession>
<proteinExistence type="predicted"/>
<feature type="compositionally biased region" description="Basic and acidic residues" evidence="1">
    <location>
        <begin position="267"/>
        <end position="280"/>
    </location>
</feature>
<sequence length="280" mass="32358">MDKLASERRDSLKVSTSEPEWKWDTIKLALTIFKALNRHVNVPPAYAIPNEDAQWPPPTWNMPLGTLVQQLTPSALTDTRRRELSELGVVLGPIQPVDEEWEMRVQALTIYASLHGDMLVPGKFIVPESEPWPESMHGLTLGRVVRNLRRTFANVPETRRCRLATLGFVWKCTDHQWDMKKQALETFKQVHGNLLVPQTFDVPANDPQWPKAVWGYRLGRAVDKLRETAGDLTPDKSEWLTSMGFVWRCRRKRQMKKAPMYPTSSKRRPEKDIHLVMKDD</sequence>
<dbReference type="PANTHER" id="PTHR37066:SF1">
    <property type="entry name" value="LNS2_PITP DOMAIN-CONTAINING PROTEIN"/>
    <property type="match status" value="1"/>
</dbReference>
<dbReference type="PANTHER" id="PTHR37066">
    <property type="entry name" value="HELICASE-ASSOCIATED"/>
    <property type="match status" value="1"/>
</dbReference>
<dbReference type="EMBL" id="CAADRA010007048">
    <property type="protein sequence ID" value="VFT98878.1"/>
    <property type="molecule type" value="Genomic_DNA"/>
</dbReference>
<organism evidence="4 5">
    <name type="scientific">Aphanomyces stellatus</name>
    <dbReference type="NCBI Taxonomy" id="120398"/>
    <lineage>
        <taxon>Eukaryota</taxon>
        <taxon>Sar</taxon>
        <taxon>Stramenopiles</taxon>
        <taxon>Oomycota</taxon>
        <taxon>Saprolegniomycetes</taxon>
        <taxon>Saprolegniales</taxon>
        <taxon>Verrucalvaceae</taxon>
        <taxon>Aphanomyces</taxon>
    </lineage>
</organism>
<protein>
    <submittedName>
        <fullName evidence="4">Aste57867_22211 protein</fullName>
    </submittedName>
</protein>
<evidence type="ECO:0000256" key="1">
    <source>
        <dbReference type="SAM" id="MobiDB-lite"/>
    </source>
</evidence>
<dbReference type="AlphaFoldDB" id="A0A485LLJ1"/>
<feature type="domain" description="Helicase-associated" evidence="2">
    <location>
        <begin position="98"/>
        <end position="168"/>
    </location>
</feature>
<gene>
    <name evidence="4" type="primary">Aste57867_22211</name>
    <name evidence="3" type="ORF">As57867_022142</name>
    <name evidence="4" type="ORF">ASTE57867_22211</name>
</gene>
<evidence type="ECO:0000313" key="4">
    <source>
        <dbReference type="EMBL" id="VFT98878.1"/>
    </source>
</evidence>
<dbReference type="EMBL" id="VJMH01007022">
    <property type="protein sequence ID" value="KAF0685959.1"/>
    <property type="molecule type" value="Genomic_DNA"/>
</dbReference>
<evidence type="ECO:0000313" key="3">
    <source>
        <dbReference type="EMBL" id="KAF0685959.1"/>
    </source>
</evidence>
<name>A0A485LLJ1_9STRA</name>